<accession>A6K921</accession>
<sequence>MHLVPVILAAISLSGILYSYFKIVSSIRSMSSVQGKYK</sequence>
<proteinExistence type="predicted"/>
<evidence type="ECO:0000313" key="3">
    <source>
        <dbReference type="Proteomes" id="UP000234681"/>
    </source>
</evidence>
<evidence type="ECO:0000313" key="2">
    <source>
        <dbReference type="EMBL" id="EDL89441.1"/>
    </source>
</evidence>
<keyword evidence="1" id="KW-0812">Transmembrane</keyword>
<keyword evidence="1" id="KW-1133">Transmembrane helix</keyword>
<reference evidence="3" key="1">
    <citation type="submission" date="2005-09" db="EMBL/GenBank/DDBJ databases">
        <authorList>
            <person name="Mural R.J."/>
            <person name="Li P.W."/>
            <person name="Adams M.D."/>
            <person name="Amanatides P.G."/>
            <person name="Baden-Tillson H."/>
            <person name="Barnstead M."/>
            <person name="Chin S.H."/>
            <person name="Dew I."/>
            <person name="Evans C.A."/>
            <person name="Ferriera S."/>
            <person name="Flanigan M."/>
            <person name="Fosler C."/>
            <person name="Glodek A."/>
            <person name="Gu Z."/>
            <person name="Holt R.A."/>
            <person name="Jennings D."/>
            <person name="Kraft C.L."/>
            <person name="Lu F."/>
            <person name="Nguyen T."/>
            <person name="Nusskern D.R."/>
            <person name="Pfannkoch C.M."/>
            <person name="Sitter C."/>
            <person name="Sutton G.G."/>
            <person name="Venter J.C."/>
            <person name="Wang Z."/>
            <person name="Woodage T."/>
            <person name="Zheng X.H."/>
            <person name="Zhong F."/>
        </authorList>
    </citation>
    <scope>NUCLEOTIDE SEQUENCE [LARGE SCALE GENOMIC DNA]</scope>
    <source>
        <strain>BN</strain>
        <strain evidence="3">Sprague-Dawley</strain>
    </source>
</reference>
<organism evidence="2 3">
    <name type="scientific">Rattus norvegicus</name>
    <name type="common">Rat</name>
    <dbReference type="NCBI Taxonomy" id="10116"/>
    <lineage>
        <taxon>Eukaryota</taxon>
        <taxon>Metazoa</taxon>
        <taxon>Chordata</taxon>
        <taxon>Craniata</taxon>
        <taxon>Vertebrata</taxon>
        <taxon>Euteleostomi</taxon>
        <taxon>Mammalia</taxon>
        <taxon>Eutheria</taxon>
        <taxon>Euarchontoglires</taxon>
        <taxon>Glires</taxon>
        <taxon>Rodentia</taxon>
        <taxon>Myomorpha</taxon>
        <taxon>Muroidea</taxon>
        <taxon>Muridae</taxon>
        <taxon>Murinae</taxon>
        <taxon>Rattus</taxon>
    </lineage>
</organism>
<gene>
    <name evidence="2" type="ORF">rCG_29229</name>
</gene>
<feature type="non-terminal residue" evidence="2">
    <location>
        <position position="38"/>
    </location>
</feature>
<keyword evidence="1" id="KW-0472">Membrane</keyword>
<name>A6K921_RAT</name>
<feature type="transmembrane region" description="Helical" evidence="1">
    <location>
        <begin position="6"/>
        <end position="24"/>
    </location>
</feature>
<evidence type="ECO:0000256" key="1">
    <source>
        <dbReference type="SAM" id="Phobius"/>
    </source>
</evidence>
<dbReference type="AlphaFoldDB" id="A6K921"/>
<dbReference type="EMBL" id="CH474029">
    <property type="protein sequence ID" value="EDL89441.1"/>
    <property type="molecule type" value="Genomic_DNA"/>
</dbReference>
<protein>
    <submittedName>
        <fullName evidence="2">RCG29229</fullName>
    </submittedName>
</protein>
<dbReference type="Proteomes" id="UP000234681">
    <property type="component" value="Chromosome 7"/>
</dbReference>